<proteinExistence type="predicted"/>
<evidence type="ECO:0000313" key="2">
    <source>
        <dbReference type="EMBL" id="GIY53899.1"/>
    </source>
</evidence>
<evidence type="ECO:0000256" key="1">
    <source>
        <dbReference type="SAM" id="SignalP"/>
    </source>
</evidence>
<feature type="chain" id="PRO_5043629778" evidence="1">
    <location>
        <begin position="31"/>
        <end position="107"/>
    </location>
</feature>
<keyword evidence="3" id="KW-1185">Reference proteome</keyword>
<feature type="signal peptide" evidence="1">
    <location>
        <begin position="1"/>
        <end position="30"/>
    </location>
</feature>
<sequence>MIFQSGTMEVFKTFYTAWLLARLLLAYTSTNIQNETLAALNPNGKEEREGGLRKIDTSLGPSFLNGMVLQSLRIPLLLIFRHCLSGSDGETLSPDMAQGIPHEAFQL</sequence>
<keyword evidence="1" id="KW-0732">Signal</keyword>
<dbReference type="Proteomes" id="UP001054837">
    <property type="component" value="Unassembled WGS sequence"/>
</dbReference>
<organism evidence="2 3">
    <name type="scientific">Caerostris darwini</name>
    <dbReference type="NCBI Taxonomy" id="1538125"/>
    <lineage>
        <taxon>Eukaryota</taxon>
        <taxon>Metazoa</taxon>
        <taxon>Ecdysozoa</taxon>
        <taxon>Arthropoda</taxon>
        <taxon>Chelicerata</taxon>
        <taxon>Arachnida</taxon>
        <taxon>Araneae</taxon>
        <taxon>Araneomorphae</taxon>
        <taxon>Entelegynae</taxon>
        <taxon>Araneoidea</taxon>
        <taxon>Araneidae</taxon>
        <taxon>Caerostris</taxon>
    </lineage>
</organism>
<dbReference type="AlphaFoldDB" id="A0AAV4U7W1"/>
<protein>
    <submittedName>
        <fullName evidence="2">Uncharacterized protein</fullName>
    </submittedName>
</protein>
<gene>
    <name evidence="2" type="ORF">CDAR_87131</name>
</gene>
<accession>A0AAV4U7W1</accession>
<dbReference type="EMBL" id="BPLQ01010834">
    <property type="protein sequence ID" value="GIY53899.1"/>
    <property type="molecule type" value="Genomic_DNA"/>
</dbReference>
<evidence type="ECO:0000313" key="3">
    <source>
        <dbReference type="Proteomes" id="UP001054837"/>
    </source>
</evidence>
<reference evidence="2 3" key="1">
    <citation type="submission" date="2021-06" db="EMBL/GenBank/DDBJ databases">
        <title>Caerostris darwini draft genome.</title>
        <authorList>
            <person name="Kono N."/>
            <person name="Arakawa K."/>
        </authorList>
    </citation>
    <scope>NUCLEOTIDE SEQUENCE [LARGE SCALE GENOMIC DNA]</scope>
</reference>
<comment type="caution">
    <text evidence="2">The sequence shown here is derived from an EMBL/GenBank/DDBJ whole genome shotgun (WGS) entry which is preliminary data.</text>
</comment>
<name>A0AAV4U7W1_9ARAC</name>